<accession>S7QNV9</accession>
<dbReference type="RefSeq" id="XP_007861259.1">
    <property type="nucleotide sequence ID" value="XM_007863068.1"/>
</dbReference>
<keyword evidence="3 5" id="KW-0863">Zinc-finger</keyword>
<gene>
    <name evidence="8" type="ORF">GLOTRDRAFT_119002</name>
</gene>
<feature type="compositionally biased region" description="Polar residues" evidence="6">
    <location>
        <begin position="331"/>
        <end position="343"/>
    </location>
</feature>
<dbReference type="SMART" id="SM00356">
    <property type="entry name" value="ZnF_C3H1"/>
    <property type="match status" value="2"/>
</dbReference>
<dbReference type="AlphaFoldDB" id="S7QNV9"/>
<dbReference type="PROSITE" id="PS50103">
    <property type="entry name" value="ZF_C3H1"/>
    <property type="match status" value="2"/>
</dbReference>
<feature type="region of interest" description="Disordered" evidence="6">
    <location>
        <begin position="646"/>
        <end position="704"/>
    </location>
</feature>
<dbReference type="InterPro" id="IPR036855">
    <property type="entry name" value="Znf_CCCH_sf"/>
</dbReference>
<dbReference type="KEGG" id="gtr:GLOTRDRAFT_119002"/>
<feature type="region of interest" description="Disordered" evidence="6">
    <location>
        <begin position="302"/>
        <end position="370"/>
    </location>
</feature>
<dbReference type="Gene3D" id="4.10.1000.10">
    <property type="entry name" value="Zinc finger, CCCH-type"/>
    <property type="match status" value="2"/>
</dbReference>
<proteinExistence type="predicted"/>
<evidence type="ECO:0000259" key="7">
    <source>
        <dbReference type="PROSITE" id="PS50103"/>
    </source>
</evidence>
<dbReference type="PANTHER" id="PTHR12547:SF18">
    <property type="entry name" value="PROTEIN TIS11"/>
    <property type="match status" value="1"/>
</dbReference>
<feature type="region of interest" description="Disordered" evidence="6">
    <location>
        <begin position="552"/>
        <end position="573"/>
    </location>
</feature>
<feature type="zinc finger region" description="C3H1-type" evidence="5">
    <location>
        <begin position="616"/>
        <end position="644"/>
    </location>
</feature>
<dbReference type="GO" id="GO:0003729">
    <property type="term" value="F:mRNA binding"/>
    <property type="evidence" value="ECO:0007669"/>
    <property type="project" value="InterPro"/>
</dbReference>
<feature type="domain" description="C3H1-type" evidence="7">
    <location>
        <begin position="616"/>
        <end position="644"/>
    </location>
</feature>
<keyword evidence="9" id="KW-1185">Reference proteome</keyword>
<dbReference type="SUPFAM" id="SSF90229">
    <property type="entry name" value="CCCH zinc finger"/>
    <property type="match status" value="2"/>
</dbReference>
<dbReference type="InterPro" id="IPR000571">
    <property type="entry name" value="Znf_CCCH"/>
</dbReference>
<evidence type="ECO:0000256" key="4">
    <source>
        <dbReference type="ARBA" id="ARBA00022833"/>
    </source>
</evidence>
<feature type="compositionally biased region" description="Low complexity" evidence="6">
    <location>
        <begin position="194"/>
        <end position="214"/>
    </location>
</feature>
<dbReference type="STRING" id="670483.S7QNV9"/>
<keyword evidence="2" id="KW-0677">Repeat</keyword>
<feature type="compositionally biased region" description="Basic and acidic residues" evidence="6">
    <location>
        <begin position="40"/>
        <end position="54"/>
    </location>
</feature>
<dbReference type="Pfam" id="PF00642">
    <property type="entry name" value="zf-CCCH"/>
    <property type="match status" value="2"/>
</dbReference>
<feature type="region of interest" description="Disordered" evidence="6">
    <location>
        <begin position="35"/>
        <end position="106"/>
    </location>
</feature>
<evidence type="ECO:0000256" key="2">
    <source>
        <dbReference type="ARBA" id="ARBA00022737"/>
    </source>
</evidence>
<sequence length="875" mass="93364">MQEIVTASPAGGNYSFSTSQEILSPLANQAKTTITLDWSQTREHPVRGQERRQNQDSLAPASHQNSSRMSRKPSPYMNQHQRASPSDNSELASDRTVVGSNTNNRWRFNNAGQLIDSDISPAEWDLADEIMRLKIGTDAGRSNEDGQMRTPPQSKMNNAGMGQYHEPSPLDTSSSASVDSSSPHSSDQHLNLASHSRGSSTDTSVSSQTSVLSVAGQTLHVPALAPPKVNETRERPHSYSGGLSAADLRRLQQAGASPVHPGSPGEQSGQQQQQRQASNGKNNQGETPMYPTVAAYPTLLRPQQQSSTPSGQDYNSPSRQEEPEYSMPRYAQQSNVVTSGPSRQQQQQQQQFQGRGPNGGLPNVPSQLSNYVQPQRGFAPQTQGLLPSPTNFAYPAPQPSHIPPMNLGNAQQMYEMMLHGTEPHPAVARVQQQHGVARQAHQHSASDPGASLRDPAALALLSSSMQAFAGAGAAAPGMYPAMAAANPALSAMYANQFFPRQDMYAPTAPDLATVQALAAAQLQAQYTGAYPGVLPQGLPVGAAAVNLTGGSTGVGSDSGTTTASNTNGPSANNRKLGLYKTELCRSWEEKGTCRYGTKCQFAHGEEEIRKVPRHPKYKTEICRTFWVSGSCPYGKRCCFIHTELPGGPNADVPPPPANTSGRDRSNSDPNDASMSILARISAKRSQEDAISSPMQMTGRPPLGSLKLDTSSLGANVAKENKSAYPTFPTNGNFMHPNPQANAMSPGPVTAGPDFGRQNGRSEVLGQPQPRMPKNTQINPNVRHSFNGTEVDLDFNAPATAHPSAFGMTSSTLAAPRVNGHMRSGSAGNWSSLSRSHLAAPAQYPGSPNVEMKAGGHWATSEVPIGGSRLSEQSWI</sequence>
<feature type="compositionally biased region" description="Low complexity" evidence="6">
    <location>
        <begin position="262"/>
        <end position="278"/>
    </location>
</feature>
<dbReference type="FunFam" id="4.10.1000.10:FF:000001">
    <property type="entry name" value="zinc finger CCCH domain-containing protein 15-like"/>
    <property type="match status" value="1"/>
</dbReference>
<dbReference type="GeneID" id="19300529"/>
<dbReference type="InterPro" id="IPR045877">
    <property type="entry name" value="ZFP36-like"/>
</dbReference>
<organism evidence="8 9">
    <name type="scientific">Gloeophyllum trabeum (strain ATCC 11539 / FP-39264 / Madison 617)</name>
    <name type="common">Brown rot fungus</name>
    <dbReference type="NCBI Taxonomy" id="670483"/>
    <lineage>
        <taxon>Eukaryota</taxon>
        <taxon>Fungi</taxon>
        <taxon>Dikarya</taxon>
        <taxon>Basidiomycota</taxon>
        <taxon>Agaricomycotina</taxon>
        <taxon>Agaricomycetes</taxon>
        <taxon>Gloeophyllales</taxon>
        <taxon>Gloeophyllaceae</taxon>
        <taxon>Gloeophyllum</taxon>
    </lineage>
</organism>
<protein>
    <recommendedName>
        <fullName evidence="7">C3H1-type domain-containing protein</fullName>
    </recommendedName>
</protein>
<reference evidence="8 9" key="1">
    <citation type="journal article" date="2012" name="Science">
        <title>The Paleozoic origin of enzymatic lignin decomposition reconstructed from 31 fungal genomes.</title>
        <authorList>
            <person name="Floudas D."/>
            <person name="Binder M."/>
            <person name="Riley R."/>
            <person name="Barry K."/>
            <person name="Blanchette R.A."/>
            <person name="Henrissat B."/>
            <person name="Martinez A.T."/>
            <person name="Otillar R."/>
            <person name="Spatafora J.W."/>
            <person name="Yadav J.S."/>
            <person name="Aerts A."/>
            <person name="Benoit I."/>
            <person name="Boyd A."/>
            <person name="Carlson A."/>
            <person name="Copeland A."/>
            <person name="Coutinho P.M."/>
            <person name="de Vries R.P."/>
            <person name="Ferreira P."/>
            <person name="Findley K."/>
            <person name="Foster B."/>
            <person name="Gaskell J."/>
            <person name="Glotzer D."/>
            <person name="Gorecki P."/>
            <person name="Heitman J."/>
            <person name="Hesse C."/>
            <person name="Hori C."/>
            <person name="Igarashi K."/>
            <person name="Jurgens J.A."/>
            <person name="Kallen N."/>
            <person name="Kersten P."/>
            <person name="Kohler A."/>
            <person name="Kuees U."/>
            <person name="Kumar T.K.A."/>
            <person name="Kuo A."/>
            <person name="LaButti K."/>
            <person name="Larrondo L.F."/>
            <person name="Lindquist E."/>
            <person name="Ling A."/>
            <person name="Lombard V."/>
            <person name="Lucas S."/>
            <person name="Lundell T."/>
            <person name="Martin R."/>
            <person name="McLaughlin D.J."/>
            <person name="Morgenstern I."/>
            <person name="Morin E."/>
            <person name="Murat C."/>
            <person name="Nagy L.G."/>
            <person name="Nolan M."/>
            <person name="Ohm R.A."/>
            <person name="Patyshakuliyeva A."/>
            <person name="Rokas A."/>
            <person name="Ruiz-Duenas F.J."/>
            <person name="Sabat G."/>
            <person name="Salamov A."/>
            <person name="Samejima M."/>
            <person name="Schmutz J."/>
            <person name="Slot J.C."/>
            <person name="St John F."/>
            <person name="Stenlid J."/>
            <person name="Sun H."/>
            <person name="Sun S."/>
            <person name="Syed K."/>
            <person name="Tsang A."/>
            <person name="Wiebenga A."/>
            <person name="Young D."/>
            <person name="Pisabarro A."/>
            <person name="Eastwood D.C."/>
            <person name="Martin F."/>
            <person name="Cullen D."/>
            <person name="Grigoriev I.V."/>
            <person name="Hibbett D.S."/>
        </authorList>
    </citation>
    <scope>NUCLEOTIDE SEQUENCE [LARGE SCALE GENOMIC DNA]</scope>
    <source>
        <strain evidence="8 9">ATCC 11539</strain>
    </source>
</reference>
<keyword evidence="1 5" id="KW-0479">Metal-binding</keyword>
<dbReference type="FunFam" id="4.10.1000.10:FF:000002">
    <property type="entry name" value="Zinc finger protein 36, C3H1 type-like 1"/>
    <property type="match status" value="1"/>
</dbReference>
<evidence type="ECO:0000256" key="1">
    <source>
        <dbReference type="ARBA" id="ARBA00022723"/>
    </source>
</evidence>
<dbReference type="EMBL" id="KB469296">
    <property type="protein sequence ID" value="EPQ60982.1"/>
    <property type="molecule type" value="Genomic_DNA"/>
</dbReference>
<name>S7QNV9_GLOTA</name>
<feature type="compositionally biased region" description="Polar residues" evidence="6">
    <location>
        <begin position="302"/>
        <end position="318"/>
    </location>
</feature>
<keyword evidence="4 5" id="KW-0862">Zinc</keyword>
<feature type="region of interest" description="Disordered" evidence="6">
    <location>
        <begin position="137"/>
        <end position="241"/>
    </location>
</feature>
<evidence type="ECO:0000256" key="3">
    <source>
        <dbReference type="ARBA" id="ARBA00022771"/>
    </source>
</evidence>
<dbReference type="PANTHER" id="PTHR12547">
    <property type="entry name" value="CCCH ZINC FINGER/TIS11-RELATED"/>
    <property type="match status" value="1"/>
</dbReference>
<evidence type="ECO:0000256" key="6">
    <source>
        <dbReference type="SAM" id="MobiDB-lite"/>
    </source>
</evidence>
<feature type="region of interest" description="Disordered" evidence="6">
    <location>
        <begin position="253"/>
        <end position="290"/>
    </location>
</feature>
<evidence type="ECO:0000313" key="9">
    <source>
        <dbReference type="Proteomes" id="UP000030669"/>
    </source>
</evidence>
<evidence type="ECO:0000256" key="5">
    <source>
        <dbReference type="PROSITE-ProRule" id="PRU00723"/>
    </source>
</evidence>
<feature type="compositionally biased region" description="Low complexity" evidence="6">
    <location>
        <begin position="167"/>
        <end position="185"/>
    </location>
</feature>
<dbReference type="GO" id="GO:0008270">
    <property type="term" value="F:zinc ion binding"/>
    <property type="evidence" value="ECO:0007669"/>
    <property type="project" value="UniProtKB-KW"/>
</dbReference>
<dbReference type="Proteomes" id="UP000030669">
    <property type="component" value="Unassembled WGS sequence"/>
</dbReference>
<feature type="compositionally biased region" description="Polar residues" evidence="6">
    <location>
        <begin position="76"/>
        <end position="91"/>
    </location>
</feature>
<dbReference type="OMA" id="PTFAHNG"/>
<feature type="compositionally biased region" description="Low complexity" evidence="6">
    <location>
        <begin position="554"/>
        <end position="564"/>
    </location>
</feature>
<dbReference type="OrthoDB" id="410307at2759"/>
<dbReference type="HOGENOM" id="CLU_354149_0_0_1"/>
<dbReference type="eggNOG" id="KOG1677">
    <property type="taxonomic scope" value="Eukaryota"/>
</dbReference>
<evidence type="ECO:0000313" key="8">
    <source>
        <dbReference type="EMBL" id="EPQ60982.1"/>
    </source>
</evidence>
<feature type="domain" description="C3H1-type" evidence="7">
    <location>
        <begin position="578"/>
        <end position="606"/>
    </location>
</feature>
<feature type="zinc finger region" description="C3H1-type" evidence="5">
    <location>
        <begin position="578"/>
        <end position="606"/>
    </location>
</feature>
<feature type="compositionally biased region" description="Low complexity" evidence="6">
    <location>
        <begin position="344"/>
        <end position="353"/>
    </location>
</feature>